<gene>
    <name evidence="2" type="ORF">Scep_029491</name>
</gene>
<accession>A0AAP0DXS2</accession>
<dbReference type="Pfam" id="PF12776">
    <property type="entry name" value="Myb_DNA-bind_3"/>
    <property type="match status" value="1"/>
</dbReference>
<dbReference type="PANTHER" id="PTHR46250:SF17">
    <property type="entry name" value="MYB_SANT-LIKE DOMAIN-CONTAINING PROTEIN"/>
    <property type="match status" value="1"/>
</dbReference>
<comment type="caution">
    <text evidence="2">The sequence shown here is derived from an EMBL/GenBank/DDBJ whole genome shotgun (WGS) entry which is preliminary data.</text>
</comment>
<reference evidence="2 3" key="1">
    <citation type="submission" date="2024-01" db="EMBL/GenBank/DDBJ databases">
        <title>Genome assemblies of Stephania.</title>
        <authorList>
            <person name="Yang L."/>
        </authorList>
    </citation>
    <scope>NUCLEOTIDE SEQUENCE [LARGE SCALE GENOMIC DNA]</scope>
    <source>
        <strain evidence="2">JXDWG</strain>
        <tissue evidence="2">Leaf</tissue>
    </source>
</reference>
<evidence type="ECO:0000313" key="2">
    <source>
        <dbReference type="EMBL" id="KAK9083020.1"/>
    </source>
</evidence>
<feature type="domain" description="Myb/SANT-like" evidence="1">
    <location>
        <begin position="11"/>
        <end position="108"/>
    </location>
</feature>
<dbReference type="Proteomes" id="UP001419268">
    <property type="component" value="Unassembled WGS sequence"/>
</dbReference>
<keyword evidence="3" id="KW-1185">Reference proteome</keyword>
<evidence type="ECO:0000313" key="3">
    <source>
        <dbReference type="Proteomes" id="UP001419268"/>
    </source>
</evidence>
<dbReference type="InterPro" id="IPR024752">
    <property type="entry name" value="Myb/SANT-like_dom"/>
</dbReference>
<dbReference type="AlphaFoldDB" id="A0AAP0DXS2"/>
<name>A0AAP0DXS2_9MAGN</name>
<organism evidence="2 3">
    <name type="scientific">Stephania cephalantha</name>
    <dbReference type="NCBI Taxonomy" id="152367"/>
    <lineage>
        <taxon>Eukaryota</taxon>
        <taxon>Viridiplantae</taxon>
        <taxon>Streptophyta</taxon>
        <taxon>Embryophyta</taxon>
        <taxon>Tracheophyta</taxon>
        <taxon>Spermatophyta</taxon>
        <taxon>Magnoliopsida</taxon>
        <taxon>Ranunculales</taxon>
        <taxon>Menispermaceae</taxon>
        <taxon>Menispermoideae</taxon>
        <taxon>Cissampelideae</taxon>
        <taxon>Stephania</taxon>
    </lineage>
</organism>
<dbReference type="EMBL" id="JBBNAG010000013">
    <property type="protein sequence ID" value="KAK9083020.1"/>
    <property type="molecule type" value="Genomic_DNA"/>
</dbReference>
<evidence type="ECO:0000259" key="1">
    <source>
        <dbReference type="Pfam" id="PF12776"/>
    </source>
</evidence>
<dbReference type="PANTHER" id="PTHR46250">
    <property type="entry name" value="MYB/SANT-LIKE DNA-BINDING DOMAIN PROTEIN-RELATED"/>
    <property type="match status" value="1"/>
</dbReference>
<sequence>MPLEERGFTREEAPLVHAMYKMVGLGVYKCDNGFKPEYLNHSKEMLKISCPTSGIKAKPHIESKVKVLKKQWSKVNDMITGIKHGYSGFGFNSNTNMVICTHDVWDVYLKSFSDAKEWRKKSFPFYND</sequence>
<protein>
    <recommendedName>
        <fullName evidence="1">Myb/SANT-like domain-containing protein</fullName>
    </recommendedName>
</protein>
<proteinExistence type="predicted"/>